<dbReference type="EMBL" id="AFYH01065773">
    <property type="status" value="NOT_ANNOTATED_CDS"/>
    <property type="molecule type" value="Genomic_DNA"/>
</dbReference>
<evidence type="ECO:0000256" key="4">
    <source>
        <dbReference type="ARBA" id="ARBA00022737"/>
    </source>
</evidence>
<reference evidence="9" key="1">
    <citation type="submission" date="2011-08" db="EMBL/GenBank/DDBJ databases">
        <title>The draft genome of Latimeria chalumnae.</title>
        <authorList>
            <person name="Di Palma F."/>
            <person name="Alfoldi J."/>
            <person name="Johnson J."/>
            <person name="Berlin A."/>
            <person name="Gnerre S."/>
            <person name="Jaffe D."/>
            <person name="MacCallum I."/>
            <person name="Young S."/>
            <person name="Walker B.J."/>
            <person name="Lander E."/>
            <person name="Lindblad-Toh K."/>
        </authorList>
    </citation>
    <scope>NUCLEOTIDE SEQUENCE [LARGE SCALE GENOMIC DNA]</scope>
    <source>
        <strain evidence="9">Wild caught</strain>
    </source>
</reference>
<accession>H3A9L8</accession>
<dbReference type="GO" id="GO:0005737">
    <property type="term" value="C:cytoplasm"/>
    <property type="evidence" value="ECO:0007669"/>
    <property type="project" value="UniProtKB-SubCell"/>
</dbReference>
<evidence type="ECO:0000313" key="9">
    <source>
        <dbReference type="Proteomes" id="UP000008672"/>
    </source>
</evidence>
<organism evidence="8 9">
    <name type="scientific">Latimeria chalumnae</name>
    <name type="common">Coelacanth</name>
    <dbReference type="NCBI Taxonomy" id="7897"/>
    <lineage>
        <taxon>Eukaryota</taxon>
        <taxon>Metazoa</taxon>
        <taxon>Chordata</taxon>
        <taxon>Craniata</taxon>
        <taxon>Vertebrata</taxon>
        <taxon>Euteleostomi</taxon>
        <taxon>Coelacanthiformes</taxon>
        <taxon>Coelacanthidae</taxon>
        <taxon>Latimeria</taxon>
    </lineage>
</organism>
<dbReference type="Proteomes" id="UP000008672">
    <property type="component" value="Unassembled WGS sequence"/>
</dbReference>
<keyword evidence="9" id="KW-1185">Reference proteome</keyword>
<sequence length="1014" mass="114059">KKRLMEKFGHITEYTGKAISIDQHFTKLWITEGTDLLLSQEPDQSQMETGHNVYPFQYDVIFNPSHSQQKAPRTFATKGIAGIGKTICVQKLIVDWAAGSVQPDFDFVFVFSFRELNLLDRMCSLVELVAWFYPNMKFLDLILNSRKYQCLFIFDGLDEFFKPLAFERHPTCSDINNPLALEVIITNILQGNLLPFATIWVTSRPTALSQIPQCYLDQVTEIQGFQDAEKEEYIKKKCTDPELAQQIVSHVKKQRSLFTMCSIPAFCWILVTVFERVLRSNNALCTNSLPTTMTEIYTHFLIVMMTFAQQKLDYGKRHYEEISVQLKHHQDTVFNLGMLAFNCLQDQRLIFYKKDLDHYGLDIALIRDGFCKEILVEDLLISQVKAYSFIHLSVQEYFAALYVAASYSYQRLNLLNATMKDKIKGFLSPGFFQVFKKGYKEAVKSNSGHLDMFLRFLCGLCTEQNGKLLNGLLESKLEDSTKISSYIKAEIKGDISPQNCINLFHCLNELRDNSIVDEMKESLSSGVLTSQNLTPMEYSALAFVLQVSDSDMEEFDLSPYDISPYGSFKEIKTSLYSVLIFPRNCRLADKSIRDDLIEAIGEVPAMPGSQVEELCLKNTDVQDSGVVVLSGMLKNPNCKLSKLILCRNDITEGCCKELASSLLHIPSLKKLDLSNNHFGEAGLALLCVALREPDFRLQNLKLEGNDLTSTCCVDLADALSSNQHLQKLNLSYNPLKDQGVNLLVSALGSPDAQLQVLKIKNTSLTKVCCEDIASCLQSNQSLRALDLSRNKLTDSGLELLLSGRMTASWKLKKLVLHDCRLSPVFGEVLADALRSGWCLQSLEVGHNNLGLGGIQKLCAVLRDHSTKLEILSLLLNNIPSEGCKDLAFALTENETLTGLHLGYNRLWDSGIKILSDALRNSRCKISILQLSYVGLSDVGLKDLLLALDRKETLVNLNLSLNQITDSSLEPLCHFLLNCTSLQRIKLCQTSFSTKGQRSLEEFGQSRPGLKIIFT</sequence>
<reference evidence="8" key="3">
    <citation type="submission" date="2025-09" db="UniProtKB">
        <authorList>
            <consortium name="Ensembl"/>
        </authorList>
    </citation>
    <scope>IDENTIFICATION</scope>
</reference>
<evidence type="ECO:0000259" key="7">
    <source>
        <dbReference type="PROSITE" id="PS50837"/>
    </source>
</evidence>
<dbReference type="OMA" id="KMEDCEL"/>
<dbReference type="HOGENOM" id="CLU_002274_3_0_1"/>
<dbReference type="InterPro" id="IPR041075">
    <property type="entry name" value="NOD1/2_WH"/>
</dbReference>
<keyword evidence="2" id="KW-0963">Cytoplasm</keyword>
<dbReference type="Gene3D" id="3.40.50.300">
    <property type="entry name" value="P-loop containing nucleotide triphosphate hydrolases"/>
    <property type="match status" value="1"/>
</dbReference>
<dbReference type="GO" id="GO:0005524">
    <property type="term" value="F:ATP binding"/>
    <property type="evidence" value="ECO:0007669"/>
    <property type="project" value="UniProtKB-KW"/>
</dbReference>
<dbReference type="Gene3D" id="3.80.10.10">
    <property type="entry name" value="Ribonuclease Inhibitor"/>
    <property type="match status" value="3"/>
</dbReference>
<keyword evidence="5" id="KW-0547">Nucleotide-binding</keyword>
<dbReference type="InParanoid" id="H3A9L8"/>
<proteinExistence type="predicted"/>
<dbReference type="InterPro" id="IPR032675">
    <property type="entry name" value="LRR_dom_sf"/>
</dbReference>
<feature type="domain" description="NACHT" evidence="7">
    <location>
        <begin position="73"/>
        <end position="207"/>
    </location>
</feature>
<dbReference type="InterPro" id="IPR051261">
    <property type="entry name" value="NLR"/>
</dbReference>
<evidence type="ECO:0000256" key="1">
    <source>
        <dbReference type="ARBA" id="ARBA00004496"/>
    </source>
</evidence>
<dbReference type="Ensembl" id="ENSLACT00000006392.1">
    <property type="protein sequence ID" value="ENSLACP00000006339.1"/>
    <property type="gene ID" value="ENSLACG00000005625.1"/>
</dbReference>
<gene>
    <name evidence="8" type="primary">LOC102358143</name>
</gene>
<dbReference type="Pfam" id="PF17776">
    <property type="entry name" value="NLRC4_HD2"/>
    <property type="match status" value="1"/>
</dbReference>
<keyword evidence="3" id="KW-0433">Leucine-rich repeat</keyword>
<dbReference type="Pfam" id="PF05729">
    <property type="entry name" value="NACHT"/>
    <property type="match status" value="1"/>
</dbReference>
<dbReference type="InterPro" id="IPR041267">
    <property type="entry name" value="NLRP_HD2"/>
</dbReference>
<evidence type="ECO:0000256" key="6">
    <source>
        <dbReference type="ARBA" id="ARBA00022840"/>
    </source>
</evidence>
<evidence type="ECO:0000256" key="2">
    <source>
        <dbReference type="ARBA" id="ARBA00022490"/>
    </source>
</evidence>
<evidence type="ECO:0000256" key="5">
    <source>
        <dbReference type="ARBA" id="ARBA00022741"/>
    </source>
</evidence>
<dbReference type="PROSITE" id="PS50837">
    <property type="entry name" value="NACHT"/>
    <property type="match status" value="1"/>
</dbReference>
<keyword evidence="4" id="KW-0677">Repeat</keyword>
<dbReference type="Pfam" id="PF17779">
    <property type="entry name" value="WHD_NOD2"/>
    <property type="match status" value="1"/>
</dbReference>
<dbReference type="AlphaFoldDB" id="H3A9L8"/>
<dbReference type="InterPro" id="IPR027417">
    <property type="entry name" value="P-loop_NTPase"/>
</dbReference>
<protein>
    <recommendedName>
        <fullName evidence="7">NACHT domain-containing protein</fullName>
    </recommendedName>
</protein>
<evidence type="ECO:0000313" key="8">
    <source>
        <dbReference type="Ensembl" id="ENSLACP00000006339.1"/>
    </source>
</evidence>
<comment type="subcellular location">
    <subcellularLocation>
        <location evidence="1">Cytoplasm</location>
    </subcellularLocation>
</comment>
<name>H3A9L8_LATCH</name>
<dbReference type="SUPFAM" id="SSF52047">
    <property type="entry name" value="RNI-like"/>
    <property type="match status" value="2"/>
</dbReference>
<dbReference type="PANTHER" id="PTHR24106">
    <property type="entry name" value="NACHT, LRR AND CARD DOMAINS-CONTAINING"/>
    <property type="match status" value="1"/>
</dbReference>
<dbReference type="InterPro" id="IPR001611">
    <property type="entry name" value="Leu-rich_rpt"/>
</dbReference>
<dbReference type="eggNOG" id="ENOG502SBIG">
    <property type="taxonomic scope" value="Eukaryota"/>
</dbReference>
<dbReference type="SMART" id="SM00368">
    <property type="entry name" value="LRR_RI"/>
    <property type="match status" value="13"/>
</dbReference>
<dbReference type="InterPro" id="IPR007111">
    <property type="entry name" value="NACHT_NTPase"/>
</dbReference>
<keyword evidence="6" id="KW-0067">ATP-binding</keyword>
<evidence type="ECO:0000256" key="3">
    <source>
        <dbReference type="ARBA" id="ARBA00022614"/>
    </source>
</evidence>
<dbReference type="Pfam" id="PF13516">
    <property type="entry name" value="LRR_6"/>
    <property type="match status" value="5"/>
</dbReference>
<reference evidence="8" key="2">
    <citation type="submission" date="2025-08" db="UniProtKB">
        <authorList>
            <consortium name="Ensembl"/>
        </authorList>
    </citation>
    <scope>IDENTIFICATION</scope>
</reference>
<dbReference type="PROSITE" id="PS51450">
    <property type="entry name" value="LRR"/>
    <property type="match status" value="2"/>
</dbReference>
<dbReference type="GeneTree" id="ENSGT01150000286911"/>